<feature type="domain" description="Peptidase S1" evidence="2">
    <location>
        <begin position="29"/>
        <end position="289"/>
    </location>
</feature>
<evidence type="ECO:0000259" key="2">
    <source>
        <dbReference type="PROSITE" id="PS50240"/>
    </source>
</evidence>
<dbReference type="AlphaFoldDB" id="A0AAW1DFU9"/>
<name>A0AAW1DFU9_9HEMI</name>
<evidence type="ECO:0000256" key="1">
    <source>
        <dbReference type="SAM" id="SignalP"/>
    </source>
</evidence>
<dbReference type="GO" id="GO:0006508">
    <property type="term" value="P:proteolysis"/>
    <property type="evidence" value="ECO:0007669"/>
    <property type="project" value="InterPro"/>
</dbReference>
<organism evidence="3 4">
    <name type="scientific">Rhynocoris fuscipes</name>
    <dbReference type="NCBI Taxonomy" id="488301"/>
    <lineage>
        <taxon>Eukaryota</taxon>
        <taxon>Metazoa</taxon>
        <taxon>Ecdysozoa</taxon>
        <taxon>Arthropoda</taxon>
        <taxon>Hexapoda</taxon>
        <taxon>Insecta</taxon>
        <taxon>Pterygota</taxon>
        <taxon>Neoptera</taxon>
        <taxon>Paraneoptera</taxon>
        <taxon>Hemiptera</taxon>
        <taxon>Heteroptera</taxon>
        <taxon>Panheteroptera</taxon>
        <taxon>Cimicomorpha</taxon>
        <taxon>Reduviidae</taxon>
        <taxon>Harpactorinae</taxon>
        <taxon>Harpactorini</taxon>
        <taxon>Rhynocoris</taxon>
    </lineage>
</organism>
<dbReference type="GO" id="GO:0004252">
    <property type="term" value="F:serine-type endopeptidase activity"/>
    <property type="evidence" value="ECO:0007669"/>
    <property type="project" value="InterPro"/>
</dbReference>
<reference evidence="3 4" key="1">
    <citation type="submission" date="2022-12" db="EMBL/GenBank/DDBJ databases">
        <title>Chromosome-level genome assembly of true bugs.</title>
        <authorList>
            <person name="Ma L."/>
            <person name="Li H."/>
        </authorList>
    </citation>
    <scope>NUCLEOTIDE SEQUENCE [LARGE SCALE GENOMIC DNA]</scope>
    <source>
        <strain evidence="3">Lab_2022b</strain>
    </source>
</reference>
<evidence type="ECO:0000313" key="3">
    <source>
        <dbReference type="EMBL" id="KAK9508600.1"/>
    </source>
</evidence>
<sequence length="323" mass="36081">MRPICVLIFIICIRLVYSQDITNALRHHVNSGPDLDEEPNIIRFGDGPYIVLVIVTGTNFKCTGAVITKYFVLTAAHCFIGTEQKKSAVILYGETSYKSEDLLSNNIHNLNYINSTDVIIHPDYLADKPSARYRNPDLALIELYRSILDDFTSPVKILTLAGSWPLDTSLDLYELGCVILAYGIDDNNDTLIYRAEVHAHHTTEGCKCVHSNTICSKQPPTVFCHGQTAYPLICHRQIYGIGSYNIIGTKCTPPKDMESMVHNLRCEEAAGTVMTYVCPFLNWINDIVEDPVITPAPAYYNKFSTKLLSVSFPVTSGYLDLNT</sequence>
<keyword evidence="4" id="KW-1185">Reference proteome</keyword>
<comment type="caution">
    <text evidence="3">The sequence shown here is derived from an EMBL/GenBank/DDBJ whole genome shotgun (WGS) entry which is preliminary data.</text>
</comment>
<dbReference type="SUPFAM" id="SSF50494">
    <property type="entry name" value="Trypsin-like serine proteases"/>
    <property type="match status" value="1"/>
</dbReference>
<proteinExistence type="predicted"/>
<dbReference type="PANTHER" id="PTHR24260:SF136">
    <property type="entry name" value="GH08193P-RELATED"/>
    <property type="match status" value="1"/>
</dbReference>
<dbReference type="InterPro" id="IPR018114">
    <property type="entry name" value="TRYPSIN_HIS"/>
</dbReference>
<dbReference type="PROSITE" id="PS00134">
    <property type="entry name" value="TRYPSIN_HIS"/>
    <property type="match status" value="1"/>
</dbReference>
<accession>A0AAW1DFU9</accession>
<evidence type="ECO:0000313" key="4">
    <source>
        <dbReference type="Proteomes" id="UP001461498"/>
    </source>
</evidence>
<dbReference type="EMBL" id="JAPXFL010000003">
    <property type="protein sequence ID" value="KAK9508600.1"/>
    <property type="molecule type" value="Genomic_DNA"/>
</dbReference>
<dbReference type="InterPro" id="IPR051333">
    <property type="entry name" value="CLIP_Serine_Protease"/>
</dbReference>
<dbReference type="Gene3D" id="2.40.10.10">
    <property type="entry name" value="Trypsin-like serine proteases"/>
    <property type="match status" value="2"/>
</dbReference>
<gene>
    <name evidence="3" type="ORF">O3M35_006127</name>
</gene>
<dbReference type="InterPro" id="IPR009003">
    <property type="entry name" value="Peptidase_S1_PA"/>
</dbReference>
<dbReference type="PANTHER" id="PTHR24260">
    <property type="match status" value="1"/>
</dbReference>
<dbReference type="SMART" id="SM00020">
    <property type="entry name" value="Tryp_SPc"/>
    <property type="match status" value="1"/>
</dbReference>
<feature type="chain" id="PRO_5043676720" description="Peptidase S1 domain-containing protein" evidence="1">
    <location>
        <begin position="19"/>
        <end position="323"/>
    </location>
</feature>
<dbReference type="Pfam" id="PF00089">
    <property type="entry name" value="Trypsin"/>
    <property type="match status" value="1"/>
</dbReference>
<dbReference type="PROSITE" id="PS50240">
    <property type="entry name" value="TRYPSIN_DOM"/>
    <property type="match status" value="1"/>
</dbReference>
<dbReference type="InterPro" id="IPR043504">
    <property type="entry name" value="Peptidase_S1_PA_chymotrypsin"/>
</dbReference>
<dbReference type="Proteomes" id="UP001461498">
    <property type="component" value="Unassembled WGS sequence"/>
</dbReference>
<feature type="signal peptide" evidence="1">
    <location>
        <begin position="1"/>
        <end position="18"/>
    </location>
</feature>
<dbReference type="InterPro" id="IPR001254">
    <property type="entry name" value="Trypsin_dom"/>
</dbReference>
<protein>
    <recommendedName>
        <fullName evidence="2">Peptidase S1 domain-containing protein</fullName>
    </recommendedName>
</protein>
<keyword evidence="1" id="KW-0732">Signal</keyword>